<evidence type="ECO:0000256" key="1">
    <source>
        <dbReference type="SAM" id="MobiDB-lite"/>
    </source>
</evidence>
<dbReference type="EMBL" id="QZEI01000059">
    <property type="protein sequence ID" value="RLV58695.1"/>
    <property type="molecule type" value="Genomic_DNA"/>
</dbReference>
<dbReference type="AlphaFoldDB" id="A0A3L8PTF0"/>
<proteinExistence type="predicted"/>
<accession>A0A3L8PTF0</accession>
<organism evidence="2 3">
    <name type="scientific">Parashewanella curva</name>
    <dbReference type="NCBI Taxonomy" id="2338552"/>
    <lineage>
        <taxon>Bacteria</taxon>
        <taxon>Pseudomonadati</taxon>
        <taxon>Pseudomonadota</taxon>
        <taxon>Gammaproteobacteria</taxon>
        <taxon>Alteromonadales</taxon>
        <taxon>Shewanellaceae</taxon>
        <taxon>Parashewanella</taxon>
    </lineage>
</organism>
<name>A0A3L8PTF0_9GAMM</name>
<feature type="compositionally biased region" description="Polar residues" evidence="1">
    <location>
        <begin position="261"/>
        <end position="272"/>
    </location>
</feature>
<feature type="compositionally biased region" description="Polar residues" evidence="1">
    <location>
        <begin position="304"/>
        <end position="317"/>
    </location>
</feature>
<keyword evidence="3" id="KW-1185">Reference proteome</keyword>
<comment type="caution">
    <text evidence="2">The sequence shown here is derived from an EMBL/GenBank/DDBJ whole genome shotgun (WGS) entry which is preliminary data.</text>
</comment>
<dbReference type="RefSeq" id="WP_121839979.1">
    <property type="nucleotide sequence ID" value="NZ_ML014808.1"/>
</dbReference>
<gene>
    <name evidence="2" type="ORF">D5018_15870</name>
</gene>
<evidence type="ECO:0000313" key="2">
    <source>
        <dbReference type="EMBL" id="RLV58695.1"/>
    </source>
</evidence>
<sequence>MATTQPVIEQRPHPPLARTKAIAPSTQTITFQTNTTNSPLFSVVASETPSGNTEFHLIPVSEGVTLVKESPLTKILKDIEKYAEDKRDDLEKMVNNNQALLKGRKKHWKNFEIHEFFIKCNFKEKDIHLKFVFKPIFGEKAFFHQLFAADNFTDDLAHDDIKDADLLMNLILRQLEPISTLEYLLRTSKKHGVNAFHDHQTFFMFSAPKALPFSGTQKGDNQQFQHFHFGSSGVPQLSAYPVTPKNTNTISLQAVTDQSHIPSLTSQVSSPSIAEHPRAPQNDKDIIPGGYVYDSTEEPKVLSTFKQPNQTRSSTDT</sequence>
<feature type="compositionally biased region" description="Basic and acidic residues" evidence="1">
    <location>
        <begin position="275"/>
        <end position="286"/>
    </location>
</feature>
<dbReference type="Proteomes" id="UP000281474">
    <property type="component" value="Unassembled WGS sequence"/>
</dbReference>
<reference evidence="2 3" key="1">
    <citation type="submission" date="2018-09" db="EMBL/GenBank/DDBJ databases">
        <title>Phylogeny of the Shewanellaceae, and recommendation for two new genera, Pseudoshewanella and Parashewanella.</title>
        <authorList>
            <person name="Wang G."/>
        </authorList>
    </citation>
    <scope>NUCLEOTIDE SEQUENCE [LARGE SCALE GENOMIC DNA]</scope>
    <source>
        <strain evidence="2 3">C51</strain>
    </source>
</reference>
<feature type="region of interest" description="Disordered" evidence="1">
    <location>
        <begin position="261"/>
        <end position="317"/>
    </location>
</feature>
<protein>
    <submittedName>
        <fullName evidence="2">Uncharacterized protein</fullName>
    </submittedName>
</protein>
<evidence type="ECO:0000313" key="3">
    <source>
        <dbReference type="Proteomes" id="UP000281474"/>
    </source>
</evidence>